<feature type="non-terminal residue" evidence="2">
    <location>
        <position position="113"/>
    </location>
</feature>
<dbReference type="PANTHER" id="PTHR35092:SF1">
    <property type="entry name" value="CHLORINASE MJ1651"/>
    <property type="match status" value="1"/>
</dbReference>
<name>A0A382YV12_9ZZZZ</name>
<evidence type="ECO:0000313" key="2">
    <source>
        <dbReference type="EMBL" id="SVD86779.1"/>
    </source>
</evidence>
<sequence length="113" mass="12311">MGQMRAALHEAAPQVPVIDLFADAPIFDMRAASYLLAAYSSDMGEGAVLVCVVDPGVGGERPPMILWAQNQVFVGPGNGLFEIVARRVPTYRASRITWRPNHLSASFHGRDLF</sequence>
<dbReference type="Pfam" id="PF01887">
    <property type="entry name" value="SAM_HAT_N"/>
    <property type="match status" value="1"/>
</dbReference>
<gene>
    <name evidence="2" type="ORF">METZ01_LOCUS439633</name>
</gene>
<accession>A0A382YV12</accession>
<dbReference type="InterPro" id="IPR046469">
    <property type="entry name" value="SAM_HAT_N"/>
</dbReference>
<proteinExistence type="predicted"/>
<dbReference type="InterPro" id="IPR023228">
    <property type="entry name" value="SAM_OH_AdoTrfase_N_sf"/>
</dbReference>
<organism evidence="2">
    <name type="scientific">marine metagenome</name>
    <dbReference type="NCBI Taxonomy" id="408172"/>
    <lineage>
        <taxon>unclassified sequences</taxon>
        <taxon>metagenomes</taxon>
        <taxon>ecological metagenomes</taxon>
    </lineage>
</organism>
<dbReference type="InterPro" id="IPR002747">
    <property type="entry name" value="SAM_OH_AdoTrfase"/>
</dbReference>
<protein>
    <recommendedName>
        <fullName evidence="1">S-adenosyl-l-methionine hydroxide adenosyltransferase N-terminal domain-containing protein</fullName>
    </recommendedName>
</protein>
<dbReference type="Gene3D" id="3.40.50.10790">
    <property type="entry name" value="S-adenosyl-l-methionine hydroxide adenosyltransferase, N-terminal"/>
    <property type="match status" value="1"/>
</dbReference>
<reference evidence="2" key="1">
    <citation type="submission" date="2018-05" db="EMBL/GenBank/DDBJ databases">
        <authorList>
            <person name="Lanie J.A."/>
            <person name="Ng W.-L."/>
            <person name="Kazmierczak K.M."/>
            <person name="Andrzejewski T.M."/>
            <person name="Davidsen T.M."/>
            <person name="Wayne K.J."/>
            <person name="Tettelin H."/>
            <person name="Glass J.I."/>
            <person name="Rusch D."/>
            <person name="Podicherti R."/>
            <person name="Tsui H.-C.T."/>
            <person name="Winkler M.E."/>
        </authorList>
    </citation>
    <scope>NUCLEOTIDE SEQUENCE</scope>
</reference>
<feature type="domain" description="S-adenosyl-l-methionine hydroxide adenosyltransferase N-terminal" evidence="1">
    <location>
        <begin position="2"/>
        <end position="113"/>
    </location>
</feature>
<dbReference type="EMBL" id="UINC01178559">
    <property type="protein sequence ID" value="SVD86779.1"/>
    <property type="molecule type" value="Genomic_DNA"/>
</dbReference>
<evidence type="ECO:0000259" key="1">
    <source>
        <dbReference type="Pfam" id="PF01887"/>
    </source>
</evidence>
<dbReference type="AlphaFoldDB" id="A0A382YV12"/>
<dbReference type="SUPFAM" id="SSF102522">
    <property type="entry name" value="Bacterial fluorinating enzyme, N-terminal domain"/>
    <property type="match status" value="1"/>
</dbReference>
<dbReference type="PANTHER" id="PTHR35092">
    <property type="entry name" value="CHLORINASE MJ1651"/>
    <property type="match status" value="1"/>
</dbReference>